<organism evidence="1">
    <name type="scientific">Arundo donax</name>
    <name type="common">Giant reed</name>
    <name type="synonym">Donax arundinaceus</name>
    <dbReference type="NCBI Taxonomy" id="35708"/>
    <lineage>
        <taxon>Eukaryota</taxon>
        <taxon>Viridiplantae</taxon>
        <taxon>Streptophyta</taxon>
        <taxon>Embryophyta</taxon>
        <taxon>Tracheophyta</taxon>
        <taxon>Spermatophyta</taxon>
        <taxon>Magnoliopsida</taxon>
        <taxon>Liliopsida</taxon>
        <taxon>Poales</taxon>
        <taxon>Poaceae</taxon>
        <taxon>PACMAD clade</taxon>
        <taxon>Arundinoideae</taxon>
        <taxon>Arundineae</taxon>
        <taxon>Arundo</taxon>
    </lineage>
</organism>
<name>A0A0A9E8A9_ARUDO</name>
<dbReference type="EMBL" id="GBRH01201584">
    <property type="protein sequence ID" value="JAD96311.1"/>
    <property type="molecule type" value="Transcribed_RNA"/>
</dbReference>
<protein>
    <submittedName>
        <fullName evidence="1">Uncharacterized protein</fullName>
    </submittedName>
</protein>
<proteinExistence type="predicted"/>
<reference evidence="1" key="1">
    <citation type="submission" date="2014-09" db="EMBL/GenBank/DDBJ databases">
        <authorList>
            <person name="Magalhaes I.L.F."/>
            <person name="Oliveira U."/>
            <person name="Santos F.R."/>
            <person name="Vidigal T.H.D.A."/>
            <person name="Brescovit A.D."/>
            <person name="Santos A.J."/>
        </authorList>
    </citation>
    <scope>NUCLEOTIDE SEQUENCE</scope>
    <source>
        <tissue evidence="1">Shoot tissue taken approximately 20 cm above the soil surface</tissue>
    </source>
</reference>
<evidence type="ECO:0000313" key="1">
    <source>
        <dbReference type="EMBL" id="JAD96311.1"/>
    </source>
</evidence>
<sequence>MIGQAASSCILISTKEGDECLVVIQLGWQPRWLRKCAIHARNG</sequence>
<dbReference type="AlphaFoldDB" id="A0A0A9E8A9"/>
<accession>A0A0A9E8A9</accession>
<reference evidence="1" key="2">
    <citation type="journal article" date="2015" name="Data Brief">
        <title>Shoot transcriptome of the giant reed, Arundo donax.</title>
        <authorList>
            <person name="Barrero R.A."/>
            <person name="Guerrero F.D."/>
            <person name="Moolhuijzen P."/>
            <person name="Goolsby J.A."/>
            <person name="Tidwell J."/>
            <person name="Bellgard S.E."/>
            <person name="Bellgard M.I."/>
        </authorList>
    </citation>
    <scope>NUCLEOTIDE SEQUENCE</scope>
    <source>
        <tissue evidence="1">Shoot tissue taken approximately 20 cm above the soil surface</tissue>
    </source>
</reference>